<protein>
    <recommendedName>
        <fullName evidence="5">ABC transporter domain-containing protein</fullName>
    </recommendedName>
</protein>
<name>A0ABN1KWX5_9BURK</name>
<keyword evidence="7" id="KW-1185">Reference proteome</keyword>
<dbReference type="InterPro" id="IPR003593">
    <property type="entry name" value="AAA+_ATPase"/>
</dbReference>
<dbReference type="Pfam" id="PF12399">
    <property type="entry name" value="BCA_ABC_TP_C"/>
    <property type="match status" value="1"/>
</dbReference>
<dbReference type="SMART" id="SM00382">
    <property type="entry name" value="AAA"/>
    <property type="match status" value="1"/>
</dbReference>
<sequence length="342" mass="37687">MIARRGNPAYRIRPIDLFRIYRELCAFGRRGGCDTLKHHFEPTALGALRKGYAGRVPIVEILQEASVTDSTASSLSETDVGQRHPLLEVRDLTKSFGGLRAVDHCSFQVERGTITGLIGPNGAGKTTVFNLITGFIPPDSGRILLDGEDIGHLRPDQVFSRGLSRTFQIPREHGTMSVLENLMLVPAGQSGEYWWNALLRPGRVWAEEARHLAKAREVLEYLQLTHVQHEYAANLSGGQKKLLEMGRMLMADPQLILLDEPAAGVNRTLLQSIIGNIQTLSRERGITFLLIEHDMNMVMSLCDPVIVMSEGRKLAEGAPDAVRNDRAVLEAYLGGQYAAVAG</sequence>
<evidence type="ECO:0000256" key="2">
    <source>
        <dbReference type="ARBA" id="ARBA00022475"/>
    </source>
</evidence>
<reference evidence="6 7" key="1">
    <citation type="journal article" date="2019" name="Int. J. Syst. Evol. Microbiol.">
        <title>The Global Catalogue of Microorganisms (GCM) 10K type strain sequencing project: providing services to taxonomists for standard genome sequencing and annotation.</title>
        <authorList>
            <consortium name="The Broad Institute Genomics Platform"/>
            <consortium name="The Broad Institute Genome Sequencing Center for Infectious Disease"/>
            <person name="Wu L."/>
            <person name="Ma J."/>
        </authorList>
    </citation>
    <scope>NUCLEOTIDE SEQUENCE [LARGE SCALE GENOMIC DNA]</scope>
    <source>
        <strain evidence="6 7">JCM 15515</strain>
    </source>
</reference>
<keyword evidence="4" id="KW-0067">ATP-binding</keyword>
<evidence type="ECO:0000256" key="4">
    <source>
        <dbReference type="ARBA" id="ARBA00022840"/>
    </source>
</evidence>
<dbReference type="InterPro" id="IPR032823">
    <property type="entry name" value="BCA_ABC_TP_C"/>
</dbReference>
<evidence type="ECO:0000313" key="7">
    <source>
        <dbReference type="Proteomes" id="UP001500573"/>
    </source>
</evidence>
<dbReference type="InterPro" id="IPR051120">
    <property type="entry name" value="ABC_AA/LPS_Transport"/>
</dbReference>
<dbReference type="Proteomes" id="UP001500573">
    <property type="component" value="Unassembled WGS sequence"/>
</dbReference>
<evidence type="ECO:0000256" key="1">
    <source>
        <dbReference type="ARBA" id="ARBA00022448"/>
    </source>
</evidence>
<dbReference type="InterPro" id="IPR027417">
    <property type="entry name" value="P-loop_NTPase"/>
</dbReference>
<evidence type="ECO:0000256" key="3">
    <source>
        <dbReference type="ARBA" id="ARBA00022741"/>
    </source>
</evidence>
<dbReference type="PANTHER" id="PTHR45772:SF9">
    <property type="entry name" value="CONSERVED COMPONENT OF ABC TRANSPORTER FOR NATURAL AMINO ACIDS"/>
    <property type="match status" value="1"/>
</dbReference>
<organism evidence="6 7">
    <name type="scientific">Castellaniella ginsengisoli</name>
    <dbReference type="NCBI Taxonomy" id="546114"/>
    <lineage>
        <taxon>Bacteria</taxon>
        <taxon>Pseudomonadati</taxon>
        <taxon>Pseudomonadota</taxon>
        <taxon>Betaproteobacteria</taxon>
        <taxon>Burkholderiales</taxon>
        <taxon>Alcaligenaceae</taxon>
        <taxon>Castellaniella</taxon>
    </lineage>
</organism>
<comment type="caution">
    <text evidence="6">The sequence shown here is derived from an EMBL/GenBank/DDBJ whole genome shotgun (WGS) entry which is preliminary data.</text>
</comment>
<dbReference type="SUPFAM" id="SSF52540">
    <property type="entry name" value="P-loop containing nucleoside triphosphate hydrolases"/>
    <property type="match status" value="1"/>
</dbReference>
<keyword evidence="2" id="KW-1003">Cell membrane</keyword>
<dbReference type="InterPro" id="IPR003439">
    <property type="entry name" value="ABC_transporter-like_ATP-bd"/>
</dbReference>
<dbReference type="CDD" id="cd03219">
    <property type="entry name" value="ABC_Mj1267_LivG_branched"/>
    <property type="match status" value="1"/>
</dbReference>
<proteinExistence type="predicted"/>
<gene>
    <name evidence="6" type="ORF">GCM10009108_14300</name>
</gene>
<keyword evidence="3" id="KW-0547">Nucleotide-binding</keyword>
<dbReference type="Pfam" id="PF00005">
    <property type="entry name" value="ABC_tran"/>
    <property type="match status" value="1"/>
</dbReference>
<keyword evidence="1" id="KW-0813">Transport</keyword>
<accession>A0ABN1KWX5</accession>
<dbReference type="Gene3D" id="3.40.50.300">
    <property type="entry name" value="P-loop containing nucleotide triphosphate hydrolases"/>
    <property type="match status" value="1"/>
</dbReference>
<dbReference type="InterPro" id="IPR017871">
    <property type="entry name" value="ABC_transporter-like_CS"/>
</dbReference>
<evidence type="ECO:0000313" key="6">
    <source>
        <dbReference type="EMBL" id="GAA0777967.1"/>
    </source>
</evidence>
<dbReference type="PROSITE" id="PS00211">
    <property type="entry name" value="ABC_TRANSPORTER_1"/>
    <property type="match status" value="1"/>
</dbReference>
<dbReference type="PANTHER" id="PTHR45772">
    <property type="entry name" value="CONSERVED COMPONENT OF ABC TRANSPORTER FOR NATURAL AMINO ACIDS-RELATED"/>
    <property type="match status" value="1"/>
</dbReference>
<feature type="domain" description="ABC transporter" evidence="5">
    <location>
        <begin position="87"/>
        <end position="335"/>
    </location>
</feature>
<dbReference type="PROSITE" id="PS50893">
    <property type="entry name" value="ABC_TRANSPORTER_2"/>
    <property type="match status" value="1"/>
</dbReference>
<evidence type="ECO:0000259" key="5">
    <source>
        <dbReference type="PROSITE" id="PS50893"/>
    </source>
</evidence>
<keyword evidence="2" id="KW-0472">Membrane</keyword>
<dbReference type="EMBL" id="BAAAEX010000008">
    <property type="protein sequence ID" value="GAA0777967.1"/>
    <property type="molecule type" value="Genomic_DNA"/>
</dbReference>